<keyword evidence="7" id="KW-1185">Reference proteome</keyword>
<evidence type="ECO:0000256" key="4">
    <source>
        <dbReference type="SAM" id="Coils"/>
    </source>
</evidence>
<dbReference type="CDD" id="cd00198">
    <property type="entry name" value="vWFA"/>
    <property type="match status" value="1"/>
</dbReference>
<evidence type="ECO:0000259" key="5">
    <source>
        <dbReference type="PROSITE" id="PS50234"/>
    </source>
</evidence>
<dbReference type="GO" id="GO:0005737">
    <property type="term" value="C:cytoplasm"/>
    <property type="evidence" value="ECO:0007669"/>
    <property type="project" value="TreeGrafter"/>
</dbReference>
<dbReference type="InterPro" id="IPR002035">
    <property type="entry name" value="VWF_A"/>
</dbReference>
<dbReference type="RefSeq" id="WP_069128221.1">
    <property type="nucleotide sequence ID" value="NZ_MARB01000033.1"/>
</dbReference>
<proteinExistence type="predicted"/>
<dbReference type="GO" id="GO:0004674">
    <property type="term" value="F:protein serine/threonine kinase activity"/>
    <property type="evidence" value="ECO:0007669"/>
    <property type="project" value="TreeGrafter"/>
</dbReference>
<organism evidence="6 7">
    <name type="scientific">Candidatus Thiodiazotropha endolucinida</name>
    <dbReference type="NCBI Taxonomy" id="1655433"/>
    <lineage>
        <taxon>Bacteria</taxon>
        <taxon>Pseudomonadati</taxon>
        <taxon>Pseudomonadota</taxon>
        <taxon>Gammaproteobacteria</taxon>
        <taxon>Chromatiales</taxon>
        <taxon>Sedimenticolaceae</taxon>
        <taxon>Candidatus Thiodiazotropha</taxon>
    </lineage>
</organism>
<comment type="subcellular location">
    <subcellularLocation>
        <location evidence="1">Secreted</location>
    </subcellularLocation>
</comment>
<feature type="coiled-coil region" evidence="4">
    <location>
        <begin position="339"/>
        <end position="366"/>
    </location>
</feature>
<dbReference type="Gene3D" id="3.40.50.410">
    <property type="entry name" value="von Willebrand factor, type A domain"/>
    <property type="match status" value="1"/>
</dbReference>
<dbReference type="PANTHER" id="PTHR47763:SF1">
    <property type="entry name" value="DUF659 DOMAIN-CONTAINING PROTEIN"/>
    <property type="match status" value="1"/>
</dbReference>
<dbReference type="Pfam" id="PF25106">
    <property type="entry name" value="VWA_4"/>
    <property type="match status" value="1"/>
</dbReference>
<dbReference type="InterPro" id="IPR036465">
    <property type="entry name" value="vWFA_dom_sf"/>
</dbReference>
<evidence type="ECO:0000256" key="2">
    <source>
        <dbReference type="ARBA" id="ARBA00022525"/>
    </source>
</evidence>
<dbReference type="AlphaFoldDB" id="A0A7Z0VHV9"/>
<dbReference type="SMART" id="SM00327">
    <property type="entry name" value="VWA"/>
    <property type="match status" value="1"/>
</dbReference>
<keyword evidence="3" id="KW-0732">Signal</keyword>
<protein>
    <recommendedName>
        <fullName evidence="5">VWFA domain-containing protein</fullName>
    </recommendedName>
</protein>
<reference evidence="6 7" key="1">
    <citation type="submission" date="2016-06" db="EMBL/GenBank/DDBJ databases">
        <title>Genome sequence of endosymbiont of Candidatus Endolucinida thiodiazotropha.</title>
        <authorList>
            <person name="Poehlein A."/>
            <person name="Koenig S."/>
            <person name="Heiden S.E."/>
            <person name="Thuermer A."/>
            <person name="Voget S."/>
            <person name="Daniel R."/>
            <person name="Markert S."/>
            <person name="Gros O."/>
            <person name="Schweder T."/>
        </authorList>
    </citation>
    <scope>NUCLEOTIDE SEQUENCE [LARGE SCALE GENOMIC DNA]</scope>
    <source>
        <strain evidence="6 7">COS</strain>
    </source>
</reference>
<dbReference type="PANTHER" id="PTHR47763">
    <property type="entry name" value="ALPHA-PROTEIN KINASE VWKA"/>
    <property type="match status" value="1"/>
</dbReference>
<name>A0A7Z0VHV9_9GAMM</name>
<dbReference type="OrthoDB" id="9805121at2"/>
<evidence type="ECO:0000256" key="1">
    <source>
        <dbReference type="ARBA" id="ARBA00004613"/>
    </source>
</evidence>
<dbReference type="EMBL" id="MARB01000033">
    <property type="protein sequence ID" value="ODJ85853.1"/>
    <property type="molecule type" value="Genomic_DNA"/>
</dbReference>
<feature type="domain" description="VWFA" evidence="5">
    <location>
        <begin position="54"/>
        <end position="247"/>
    </location>
</feature>
<dbReference type="InterPro" id="IPR056861">
    <property type="entry name" value="HMCN1-like_VWA"/>
</dbReference>
<dbReference type="InterPro" id="IPR052969">
    <property type="entry name" value="Thr-specific_kinase-like"/>
</dbReference>
<sequence length="404" mass="43966">MKSKIIAAALFTFTAGGIAFYPALKEVGAVNMPPPDPVRVPAVFTNSQERPKIEVVFALDTTGSMGGLIQASKEKIWSIASTMAQAQPAPEIKMGLVAYRDRGDNYVTQVVDLSEDLDSVYATLMDFRAEGGGDGPESVNQALHDAVSKISWSQGKDAYRVVFLVGDAPPHMDYQDDVKYPQTLKVANAKGIVVNTIQAGNSAPTRLVWSKIAQGGLGQYAQVSQDGNAVAISTPFDEKLATLSKKLDETRLYYGSDEVLEKKRQKLQAADKLHESASVASRARRATFNASKSGKSNLLGDSELVDDVASGRVELDAIKKDHLPSSIRAMAPQEQRAMITEKAKQRKVLQEEINELSAQRKEYLKQEVKKSGGAKGSLDHKLYSAIREQAERSGIRYEAEAPAY</sequence>
<dbReference type="PROSITE" id="PS50234">
    <property type="entry name" value="VWFA"/>
    <property type="match status" value="1"/>
</dbReference>
<dbReference type="SUPFAM" id="SSF53300">
    <property type="entry name" value="vWA-like"/>
    <property type="match status" value="1"/>
</dbReference>
<gene>
    <name evidence="6" type="ORF">CODIS_39020</name>
</gene>
<keyword evidence="2" id="KW-0964">Secreted</keyword>
<evidence type="ECO:0000256" key="3">
    <source>
        <dbReference type="ARBA" id="ARBA00022729"/>
    </source>
</evidence>
<comment type="caution">
    <text evidence="6">The sequence shown here is derived from an EMBL/GenBank/DDBJ whole genome shotgun (WGS) entry which is preliminary data.</text>
</comment>
<dbReference type="Proteomes" id="UP000094769">
    <property type="component" value="Unassembled WGS sequence"/>
</dbReference>
<accession>A0A7Z0VHV9</accession>
<evidence type="ECO:0000313" key="6">
    <source>
        <dbReference type="EMBL" id="ODJ85853.1"/>
    </source>
</evidence>
<evidence type="ECO:0000313" key="7">
    <source>
        <dbReference type="Proteomes" id="UP000094769"/>
    </source>
</evidence>
<keyword evidence="4" id="KW-0175">Coiled coil</keyword>